<organism evidence="15 16">
    <name type="scientific">Sinocyclocheilus rhinocerous</name>
    <dbReference type="NCBI Taxonomy" id="307959"/>
    <lineage>
        <taxon>Eukaryota</taxon>
        <taxon>Metazoa</taxon>
        <taxon>Chordata</taxon>
        <taxon>Craniata</taxon>
        <taxon>Vertebrata</taxon>
        <taxon>Euteleostomi</taxon>
        <taxon>Actinopterygii</taxon>
        <taxon>Neopterygii</taxon>
        <taxon>Teleostei</taxon>
        <taxon>Ostariophysi</taxon>
        <taxon>Cypriniformes</taxon>
        <taxon>Cyprinidae</taxon>
        <taxon>Cyprininae</taxon>
        <taxon>Sinocyclocheilus</taxon>
    </lineage>
</organism>
<evidence type="ECO:0000256" key="2">
    <source>
        <dbReference type="ARBA" id="ARBA00022527"/>
    </source>
</evidence>
<dbReference type="SUPFAM" id="SSF48097">
    <property type="entry name" value="Regulator of G-protein signaling, RGS"/>
    <property type="match status" value="1"/>
</dbReference>
<dbReference type="GO" id="GO:0009966">
    <property type="term" value="P:regulation of signal transduction"/>
    <property type="evidence" value="ECO:0007669"/>
    <property type="project" value="TreeGrafter"/>
</dbReference>
<feature type="domain" description="AGC-kinase C-terminal" evidence="14">
    <location>
        <begin position="428"/>
        <end position="493"/>
    </location>
</feature>
<evidence type="ECO:0000256" key="5">
    <source>
        <dbReference type="ARBA" id="ARBA00022741"/>
    </source>
</evidence>
<evidence type="ECO:0000256" key="8">
    <source>
        <dbReference type="PIRSR" id="PIRSR600239-51"/>
    </source>
</evidence>
<feature type="active site" description="Proton acceptor" evidence="8">
    <location>
        <position position="290"/>
    </location>
</feature>
<dbReference type="CDD" id="cd05605">
    <property type="entry name" value="STKc_GRK4_like"/>
    <property type="match status" value="1"/>
</dbReference>
<keyword evidence="5 9" id="KW-0547">Nucleotide-binding</keyword>
<evidence type="ECO:0000256" key="9">
    <source>
        <dbReference type="PROSITE-ProRule" id="PRU10141"/>
    </source>
</evidence>
<dbReference type="PROSITE" id="PS50132">
    <property type="entry name" value="RGS"/>
    <property type="match status" value="1"/>
</dbReference>
<evidence type="ECO:0000256" key="10">
    <source>
        <dbReference type="RuleBase" id="RU000308"/>
    </source>
</evidence>
<gene>
    <name evidence="15" type="primary">grk5l</name>
</gene>
<dbReference type="GO" id="GO:0050254">
    <property type="term" value="F:rhodopsin kinase activity"/>
    <property type="evidence" value="ECO:0007669"/>
    <property type="project" value="UniProtKB-ARBA"/>
</dbReference>
<dbReference type="InterPro" id="IPR011009">
    <property type="entry name" value="Kinase-like_dom_sf"/>
</dbReference>
<dbReference type="InterPro" id="IPR000239">
    <property type="entry name" value="GPCR_kinase"/>
</dbReference>
<dbReference type="InterPro" id="IPR000961">
    <property type="entry name" value="AGC-kinase_C"/>
</dbReference>
<feature type="domain" description="Protein kinase" evidence="12">
    <location>
        <begin position="165"/>
        <end position="427"/>
    </location>
</feature>
<keyword evidence="11" id="KW-0175">Coiled coil</keyword>
<sequence length="555" mass="64102">MLFVLIFSGNSFNGYFCLFFCLGGGGKRKGRSKKWREILRFPHISQCTELSKTIERDYFSLCDKQPIGRLLFRLYCETRPELQRCIQLLDKQTCVCVCVCVNFGMHHCRENLELSPCKEIFSDCRKALHDYLSGAPFADYQNSMYFDRFLQWKMLERQPITKDTFRQYRVLGKGGFGEVCACQVRATGKMYACKKLEKKRIKKRKGEAMALNEKQILEKVNSRFVVSLAYAYETKDALCLVLTIMNGGDLKFHIYNMGTPGFEKERVQFYAAEICCGLEHLHRESIVYRDLKPENILLDDNGHIRISDLGLAIKVPDGEQIRGRVGTVGYMAPEVINNERYSMSPDWWGLGCLIYEMTAGRSPFRARKERVKREEVEKRVQEEEEEYSDKFSEDTKAICRMLLAKDPKQRLGCQADGAAGVKAHHFFKNINFKRLEAGILEPSFVPDPRAVYCKDVLDIEQFSTVKGVNLDQTDNDFYSKFATGSVSIPWQNEMIETECFSDLNVFGPQGTRPPDLDWNQPPEPPRRSLLDRIFRRHVRISSTSTTEENPREHNS</sequence>
<evidence type="ECO:0000259" key="12">
    <source>
        <dbReference type="PROSITE" id="PS50011"/>
    </source>
</evidence>
<evidence type="ECO:0000256" key="7">
    <source>
        <dbReference type="ARBA" id="ARBA00022840"/>
    </source>
</evidence>
<proteinExistence type="inferred from homology"/>
<dbReference type="InterPro" id="IPR016137">
    <property type="entry name" value="RGS"/>
</dbReference>
<dbReference type="PROSITE" id="PS00108">
    <property type="entry name" value="PROTEIN_KINASE_ST"/>
    <property type="match status" value="1"/>
</dbReference>
<evidence type="ECO:0000313" key="15">
    <source>
        <dbReference type="Ensembl" id="ENSSRHP00000091534.1"/>
    </source>
</evidence>
<dbReference type="Ensembl" id="ENSSRHT00000094010.1">
    <property type="protein sequence ID" value="ENSSRHP00000091534.1"/>
    <property type="gene ID" value="ENSSRHG00000044291.1"/>
</dbReference>
<dbReference type="PANTHER" id="PTHR24355">
    <property type="entry name" value="G PROTEIN-COUPLED RECEPTOR KINASE/RIBOSOMAL PROTEIN S6 KINASE"/>
    <property type="match status" value="1"/>
</dbReference>
<dbReference type="GO" id="GO:0007165">
    <property type="term" value="P:signal transduction"/>
    <property type="evidence" value="ECO:0007669"/>
    <property type="project" value="InterPro"/>
</dbReference>
<protein>
    <recommendedName>
        <fullName evidence="10">G protein-coupled receptor kinase</fullName>
        <ecNumber evidence="10">2.7.11.-</ecNumber>
    </recommendedName>
</protein>
<evidence type="ECO:0000256" key="3">
    <source>
        <dbReference type="ARBA" id="ARBA00022553"/>
    </source>
</evidence>
<dbReference type="Gene3D" id="1.10.167.10">
    <property type="entry name" value="Regulator of G-protein Signalling 4, domain 2"/>
    <property type="match status" value="1"/>
</dbReference>
<keyword evidence="3" id="KW-0597">Phosphoprotein</keyword>
<dbReference type="InterPro" id="IPR017441">
    <property type="entry name" value="Protein_kinase_ATP_BS"/>
</dbReference>
<evidence type="ECO:0000259" key="13">
    <source>
        <dbReference type="PROSITE" id="PS50132"/>
    </source>
</evidence>
<feature type="binding site" evidence="9">
    <location>
        <position position="203"/>
    </location>
    <ligand>
        <name>ATP</name>
        <dbReference type="ChEBI" id="CHEBI:30616"/>
    </ligand>
</feature>
<dbReference type="EC" id="2.7.11.-" evidence="10"/>
<keyword evidence="6 10" id="KW-0418">Kinase</keyword>
<evidence type="ECO:0000256" key="4">
    <source>
        <dbReference type="ARBA" id="ARBA00022679"/>
    </source>
</evidence>
<keyword evidence="2 10" id="KW-0723">Serine/threonine-protein kinase</keyword>
<dbReference type="PANTHER" id="PTHR24355:SF26">
    <property type="entry name" value="G PROTEIN-COUPLED RECEPTOR KINASE"/>
    <property type="match status" value="1"/>
</dbReference>
<dbReference type="SMART" id="SM00220">
    <property type="entry name" value="S_TKc"/>
    <property type="match status" value="1"/>
</dbReference>
<dbReference type="GO" id="GO:0005737">
    <property type="term" value="C:cytoplasm"/>
    <property type="evidence" value="ECO:0007669"/>
    <property type="project" value="TreeGrafter"/>
</dbReference>
<reference evidence="15" key="2">
    <citation type="submission" date="2025-09" db="UniProtKB">
        <authorList>
            <consortium name="Ensembl"/>
        </authorList>
    </citation>
    <scope>IDENTIFICATION</scope>
</reference>
<evidence type="ECO:0000313" key="16">
    <source>
        <dbReference type="Proteomes" id="UP000472270"/>
    </source>
</evidence>
<dbReference type="Proteomes" id="UP000472270">
    <property type="component" value="Unassembled WGS sequence"/>
</dbReference>
<accession>A0A673MP98</accession>
<evidence type="ECO:0000256" key="11">
    <source>
        <dbReference type="SAM" id="Coils"/>
    </source>
</evidence>
<dbReference type="InterPro" id="IPR000719">
    <property type="entry name" value="Prot_kinase_dom"/>
</dbReference>
<feature type="coiled-coil region" evidence="11">
    <location>
        <begin position="366"/>
        <end position="393"/>
    </location>
</feature>
<evidence type="ECO:0000259" key="14">
    <source>
        <dbReference type="PROSITE" id="PS51285"/>
    </source>
</evidence>
<name>A0A673MP98_9TELE</name>
<dbReference type="Pfam" id="PF00069">
    <property type="entry name" value="Pkinase"/>
    <property type="match status" value="1"/>
</dbReference>
<keyword evidence="4 10" id="KW-0808">Transferase</keyword>
<dbReference type="InterPro" id="IPR008271">
    <property type="entry name" value="Ser/Thr_kinase_AS"/>
</dbReference>
<reference evidence="15" key="1">
    <citation type="submission" date="2025-08" db="UniProtKB">
        <authorList>
            <consortium name="Ensembl"/>
        </authorList>
    </citation>
    <scope>IDENTIFICATION</scope>
</reference>
<dbReference type="AlphaFoldDB" id="A0A673MP98"/>
<dbReference type="InterPro" id="IPR044926">
    <property type="entry name" value="RGS_subdomain_2"/>
</dbReference>
<dbReference type="SMART" id="SM00133">
    <property type="entry name" value="S_TK_X"/>
    <property type="match status" value="1"/>
</dbReference>
<dbReference type="PRINTS" id="PR00717">
    <property type="entry name" value="GPCRKINASE"/>
</dbReference>
<keyword evidence="7 9" id="KW-0067">ATP-binding</keyword>
<dbReference type="Gene3D" id="1.10.510.10">
    <property type="entry name" value="Transferase(Phosphotransferase) domain 1"/>
    <property type="match status" value="1"/>
</dbReference>
<dbReference type="PROSITE" id="PS51285">
    <property type="entry name" value="AGC_KINASE_CTER"/>
    <property type="match status" value="1"/>
</dbReference>
<keyword evidence="16" id="KW-1185">Reference proteome</keyword>
<dbReference type="GO" id="GO:0005524">
    <property type="term" value="F:ATP binding"/>
    <property type="evidence" value="ECO:0007669"/>
    <property type="project" value="UniProtKB-UniRule"/>
</dbReference>
<dbReference type="FunFam" id="1.10.510.10:FF:000074">
    <property type="entry name" value="G protein-coupled receptor kinase"/>
    <property type="match status" value="1"/>
</dbReference>
<dbReference type="Gene3D" id="3.30.200.20">
    <property type="entry name" value="Phosphorylase Kinase, domain 1"/>
    <property type="match status" value="1"/>
</dbReference>
<dbReference type="PROSITE" id="PS00107">
    <property type="entry name" value="PROTEIN_KINASE_ATP"/>
    <property type="match status" value="1"/>
</dbReference>
<evidence type="ECO:0000256" key="6">
    <source>
        <dbReference type="ARBA" id="ARBA00022777"/>
    </source>
</evidence>
<comment type="similarity">
    <text evidence="1 10">Belongs to the protein kinase superfamily. AGC Ser/Thr protein kinase family. GPRK subfamily.</text>
</comment>
<feature type="domain" description="RGS" evidence="13">
    <location>
        <begin position="109"/>
        <end position="150"/>
    </location>
</feature>
<evidence type="ECO:0000256" key="1">
    <source>
        <dbReference type="ARBA" id="ARBA00009793"/>
    </source>
</evidence>
<dbReference type="PROSITE" id="PS50011">
    <property type="entry name" value="PROTEIN_KINASE_DOM"/>
    <property type="match status" value="1"/>
</dbReference>
<dbReference type="InterPro" id="IPR036305">
    <property type="entry name" value="RGS_sf"/>
</dbReference>
<dbReference type="SUPFAM" id="SSF56112">
    <property type="entry name" value="Protein kinase-like (PK-like)"/>
    <property type="match status" value="1"/>
</dbReference>
<dbReference type="SMART" id="SM00315">
    <property type="entry name" value="RGS"/>
    <property type="match status" value="1"/>
</dbReference>